<proteinExistence type="inferred from homology"/>
<dbReference type="InterPro" id="IPR011545">
    <property type="entry name" value="DEAD/DEAH_box_helicase_dom"/>
</dbReference>
<evidence type="ECO:0000256" key="4">
    <source>
        <dbReference type="ARBA" id="ARBA00022806"/>
    </source>
</evidence>
<evidence type="ECO:0000313" key="12">
    <source>
        <dbReference type="EMBL" id="RJK98066.1"/>
    </source>
</evidence>
<feature type="region of interest" description="Disordered" evidence="8">
    <location>
        <begin position="1"/>
        <end position="46"/>
    </location>
</feature>
<evidence type="ECO:0000256" key="8">
    <source>
        <dbReference type="SAM" id="MobiDB-lite"/>
    </source>
</evidence>
<comment type="caution">
    <text evidence="12">The sequence shown here is derived from an EMBL/GenBank/DDBJ whole genome shotgun (WGS) entry which is preliminary data.</text>
</comment>
<evidence type="ECO:0000256" key="1">
    <source>
        <dbReference type="ARBA" id="ARBA00012552"/>
    </source>
</evidence>
<dbReference type="InterPro" id="IPR044742">
    <property type="entry name" value="DEAD/DEAH_RhlB"/>
</dbReference>
<keyword evidence="13" id="KW-1185">Reference proteome</keyword>
<feature type="region of interest" description="Disordered" evidence="8">
    <location>
        <begin position="579"/>
        <end position="629"/>
    </location>
</feature>
<dbReference type="PANTHER" id="PTHR47963">
    <property type="entry name" value="DEAD-BOX ATP-DEPENDENT RNA HELICASE 47, MITOCHONDRIAL"/>
    <property type="match status" value="1"/>
</dbReference>
<dbReference type="SUPFAM" id="SSF52540">
    <property type="entry name" value="P-loop containing nucleoside triphosphate hydrolases"/>
    <property type="match status" value="1"/>
</dbReference>
<dbReference type="AlphaFoldDB" id="A0A3A3ZAF3"/>
<dbReference type="CDD" id="cd00268">
    <property type="entry name" value="DEADc"/>
    <property type="match status" value="1"/>
</dbReference>
<dbReference type="GO" id="GO:0033592">
    <property type="term" value="F:RNA strand annealing activity"/>
    <property type="evidence" value="ECO:0007669"/>
    <property type="project" value="TreeGrafter"/>
</dbReference>
<evidence type="ECO:0000256" key="6">
    <source>
        <dbReference type="PROSITE-ProRule" id="PRU00552"/>
    </source>
</evidence>
<dbReference type="GO" id="GO:0005524">
    <property type="term" value="F:ATP binding"/>
    <property type="evidence" value="ECO:0007669"/>
    <property type="project" value="UniProtKB-KW"/>
</dbReference>
<dbReference type="InterPro" id="IPR000629">
    <property type="entry name" value="RNA-helicase_DEAD-box_CS"/>
</dbReference>
<keyword evidence="5 7" id="KW-0067">ATP-binding</keyword>
<dbReference type="GO" id="GO:0005829">
    <property type="term" value="C:cytosol"/>
    <property type="evidence" value="ECO:0007669"/>
    <property type="project" value="TreeGrafter"/>
</dbReference>
<evidence type="ECO:0000259" key="10">
    <source>
        <dbReference type="PROSITE" id="PS51194"/>
    </source>
</evidence>
<feature type="domain" description="Helicase C-terminal" evidence="10">
    <location>
        <begin position="300"/>
        <end position="450"/>
    </location>
</feature>
<dbReference type="Proteomes" id="UP000265614">
    <property type="component" value="Unassembled WGS sequence"/>
</dbReference>
<dbReference type="EMBL" id="QZEZ01000001">
    <property type="protein sequence ID" value="RJK98066.1"/>
    <property type="molecule type" value="Genomic_DNA"/>
</dbReference>
<accession>A0A3A3ZAF3</accession>
<dbReference type="Pfam" id="PF00271">
    <property type="entry name" value="Helicase_C"/>
    <property type="match status" value="1"/>
</dbReference>
<dbReference type="Pfam" id="PF00270">
    <property type="entry name" value="DEAD"/>
    <property type="match status" value="1"/>
</dbReference>
<feature type="compositionally biased region" description="Basic and acidic residues" evidence="8">
    <location>
        <begin position="500"/>
        <end position="513"/>
    </location>
</feature>
<evidence type="ECO:0000259" key="9">
    <source>
        <dbReference type="PROSITE" id="PS51192"/>
    </source>
</evidence>
<dbReference type="Gene3D" id="3.40.50.300">
    <property type="entry name" value="P-loop containing nucleotide triphosphate hydrolases"/>
    <property type="match status" value="2"/>
</dbReference>
<dbReference type="PROSITE" id="PS51194">
    <property type="entry name" value="HELICASE_CTER"/>
    <property type="match status" value="1"/>
</dbReference>
<dbReference type="PANTHER" id="PTHR47963:SF8">
    <property type="entry name" value="ATP-DEPENDENT RNA HELICASE DEAD"/>
    <property type="match status" value="1"/>
</dbReference>
<feature type="region of interest" description="Disordered" evidence="8">
    <location>
        <begin position="470"/>
        <end position="556"/>
    </location>
</feature>
<dbReference type="InterPro" id="IPR050547">
    <property type="entry name" value="DEAD_box_RNA_helicases"/>
</dbReference>
<keyword evidence="2 7" id="KW-0547">Nucleotide-binding</keyword>
<dbReference type="InterPro" id="IPR014014">
    <property type="entry name" value="RNA_helicase_DEAD_Q_motif"/>
</dbReference>
<evidence type="ECO:0000259" key="11">
    <source>
        <dbReference type="PROSITE" id="PS51195"/>
    </source>
</evidence>
<protein>
    <recommendedName>
        <fullName evidence="1">RNA helicase</fullName>
        <ecNumber evidence="1">3.6.4.13</ecNumber>
    </recommendedName>
</protein>
<name>A0A3A3ZAF3_9ACTN</name>
<feature type="compositionally biased region" description="Basic residues" evidence="8">
    <location>
        <begin position="514"/>
        <end position="525"/>
    </location>
</feature>
<feature type="compositionally biased region" description="Low complexity" evidence="8">
    <location>
        <begin position="618"/>
        <end position="629"/>
    </location>
</feature>
<evidence type="ECO:0000313" key="13">
    <source>
        <dbReference type="Proteomes" id="UP000265614"/>
    </source>
</evidence>
<dbReference type="PROSITE" id="PS51192">
    <property type="entry name" value="HELICASE_ATP_BIND_1"/>
    <property type="match status" value="1"/>
</dbReference>
<dbReference type="GO" id="GO:0003724">
    <property type="term" value="F:RNA helicase activity"/>
    <property type="evidence" value="ECO:0007669"/>
    <property type="project" value="UniProtKB-EC"/>
</dbReference>
<feature type="domain" description="Helicase ATP-binding" evidence="9">
    <location>
        <begin position="93"/>
        <end position="273"/>
    </location>
</feature>
<feature type="domain" description="DEAD-box RNA helicase Q" evidence="11">
    <location>
        <begin position="62"/>
        <end position="90"/>
    </location>
</feature>
<keyword evidence="4 7" id="KW-0347">Helicase</keyword>
<evidence type="ECO:0000256" key="5">
    <source>
        <dbReference type="ARBA" id="ARBA00022840"/>
    </source>
</evidence>
<keyword evidence="3 7" id="KW-0378">Hydrolase</keyword>
<feature type="compositionally biased region" description="Low complexity" evidence="8">
    <location>
        <begin position="526"/>
        <end position="556"/>
    </location>
</feature>
<sequence length="629" mass="66095">MPGRSPDRLHRTRCGPPERGLPPASGPRPHPTRHPLSTDLSTGTSDQIATVTPETSATAAVTSFRDLGVLDATAEALEAKGITSPFPIQAMTLPVALAGSDIIGQAKTGTGKTLGFGIPVVQRVVAPRDPDFDDLAAPGRPQALVVVPTRELCVQVTGDLELAGSRRGVRTLAVYGGRAYEPQVEALEKGVEVVVGTPGRLLDLAQQRKLDLSHVKVLVLDEADEMLDLGFLPDVERLIGLTPQNRQTMLFSATMPGAVVSLARRYLRQPLHIRASEPDDAGATVRSVRQLIYRAHAMDKVEMLARLLQGEGRGLTIVFCRTKRTAAKVADDLVARGFAAGAVHGDLGQGAREQALRAFRNGKVDVLVATDVAARGIDVQDVTHVVNFQCPEDEKTYLHRIGRTGRAGASGIAVTFVDWDDMPRWSLIDKALDLGLPTPEETYSTSPHLYADLDIPEGATGVLPRAQRTRAGLEAEEVEDLGETGKSAGRRQPARSAPPSRDDAPTDTEERERRPRRSRTRRRTRAGAPVEGEGTTAEGAPGAVGTTAPAGADPVAAREAVDAVDALDALDALDATDADAAAATDAAGEGEAPRRRRRRGGRGRGGAAGGGASGPGAEGADAAGSGTTA</sequence>
<comment type="similarity">
    <text evidence="7">Belongs to the DEAD box helicase family.</text>
</comment>
<dbReference type="PROSITE" id="PS51195">
    <property type="entry name" value="Q_MOTIF"/>
    <property type="match status" value="1"/>
</dbReference>
<dbReference type="InterPro" id="IPR014001">
    <property type="entry name" value="Helicase_ATP-bd"/>
</dbReference>
<dbReference type="SMART" id="SM00487">
    <property type="entry name" value="DEXDc"/>
    <property type="match status" value="1"/>
</dbReference>
<dbReference type="InterPro" id="IPR001650">
    <property type="entry name" value="Helicase_C-like"/>
</dbReference>
<dbReference type="PROSITE" id="PS00039">
    <property type="entry name" value="DEAD_ATP_HELICASE"/>
    <property type="match status" value="1"/>
</dbReference>
<dbReference type="CDD" id="cd18787">
    <property type="entry name" value="SF2_C_DEAD"/>
    <property type="match status" value="1"/>
</dbReference>
<dbReference type="SMART" id="SM00490">
    <property type="entry name" value="HELICc"/>
    <property type="match status" value="1"/>
</dbReference>
<evidence type="ECO:0000256" key="2">
    <source>
        <dbReference type="ARBA" id="ARBA00022741"/>
    </source>
</evidence>
<dbReference type="GO" id="GO:0016787">
    <property type="term" value="F:hydrolase activity"/>
    <property type="evidence" value="ECO:0007669"/>
    <property type="project" value="UniProtKB-KW"/>
</dbReference>
<reference evidence="12 13" key="1">
    <citation type="submission" date="2018-09" db="EMBL/GenBank/DDBJ databases">
        <title>YIM 75000 draft genome.</title>
        <authorList>
            <person name="Tang S."/>
            <person name="Feng Y."/>
        </authorList>
    </citation>
    <scope>NUCLEOTIDE SEQUENCE [LARGE SCALE GENOMIC DNA]</scope>
    <source>
        <strain evidence="12 13">YIM 75000</strain>
    </source>
</reference>
<feature type="short sequence motif" description="Q motif" evidence="6">
    <location>
        <begin position="62"/>
        <end position="90"/>
    </location>
</feature>
<dbReference type="InterPro" id="IPR027417">
    <property type="entry name" value="P-loop_NTPase"/>
</dbReference>
<dbReference type="GO" id="GO:0009409">
    <property type="term" value="P:response to cold"/>
    <property type="evidence" value="ECO:0007669"/>
    <property type="project" value="TreeGrafter"/>
</dbReference>
<organism evidence="12 13">
    <name type="scientific">Vallicoccus soli</name>
    <dbReference type="NCBI Taxonomy" id="2339232"/>
    <lineage>
        <taxon>Bacteria</taxon>
        <taxon>Bacillati</taxon>
        <taxon>Actinomycetota</taxon>
        <taxon>Actinomycetes</taxon>
        <taxon>Motilibacterales</taxon>
        <taxon>Vallicoccaceae</taxon>
        <taxon>Vallicoccus</taxon>
    </lineage>
</organism>
<feature type="compositionally biased region" description="Gly residues" evidence="8">
    <location>
        <begin position="603"/>
        <end position="617"/>
    </location>
</feature>
<dbReference type="EC" id="3.6.4.13" evidence="1"/>
<dbReference type="GO" id="GO:0005840">
    <property type="term" value="C:ribosome"/>
    <property type="evidence" value="ECO:0007669"/>
    <property type="project" value="TreeGrafter"/>
</dbReference>
<evidence type="ECO:0000256" key="7">
    <source>
        <dbReference type="RuleBase" id="RU000492"/>
    </source>
</evidence>
<gene>
    <name evidence="12" type="ORF">D5H78_03780</name>
</gene>
<feature type="compositionally biased region" description="Low complexity" evidence="8">
    <location>
        <begin position="579"/>
        <end position="590"/>
    </location>
</feature>
<dbReference type="OrthoDB" id="9805696at2"/>
<evidence type="ECO:0000256" key="3">
    <source>
        <dbReference type="ARBA" id="ARBA00022801"/>
    </source>
</evidence>